<keyword evidence="2 6" id="KW-0378">Hydrolase</keyword>
<evidence type="ECO:0000256" key="6">
    <source>
        <dbReference type="RuleBase" id="RU365068"/>
    </source>
</evidence>
<dbReference type="Pfam" id="PF00098">
    <property type="entry name" value="zf-CCHC"/>
    <property type="match status" value="1"/>
</dbReference>
<dbReference type="GO" id="GO:0003724">
    <property type="term" value="F:RNA helicase activity"/>
    <property type="evidence" value="ECO:0007669"/>
    <property type="project" value="UniProtKB-EC"/>
</dbReference>
<evidence type="ECO:0000313" key="11">
    <source>
        <dbReference type="EMBL" id="CAE0634866.1"/>
    </source>
</evidence>
<keyword evidence="3 6" id="KW-0067">ATP-binding</keyword>
<dbReference type="Gene3D" id="4.10.60.10">
    <property type="entry name" value="Zinc finger, CCHC-type"/>
    <property type="match status" value="1"/>
</dbReference>
<gene>
    <name evidence="11" type="ORF">HAKA00212_LOCUS13606</name>
</gene>
<dbReference type="InterPro" id="IPR036875">
    <property type="entry name" value="Znf_CCHC_sf"/>
</dbReference>
<dbReference type="EC" id="3.6.4.13" evidence="6"/>
<evidence type="ECO:0000256" key="4">
    <source>
        <dbReference type="ARBA" id="ARBA00022884"/>
    </source>
</evidence>
<dbReference type="GO" id="GO:0008270">
    <property type="term" value="F:zinc ion binding"/>
    <property type="evidence" value="ECO:0007669"/>
    <property type="project" value="UniProtKB-KW"/>
</dbReference>
<comment type="domain">
    <text evidence="6">The Q motif is unique to and characteristic of the DEAD box family of RNA helicases and controls ATP binding and hydrolysis.</text>
</comment>
<evidence type="ECO:0000259" key="8">
    <source>
        <dbReference type="PROSITE" id="PS50158"/>
    </source>
</evidence>
<dbReference type="PROSITE" id="PS50158">
    <property type="entry name" value="ZF_CCHC"/>
    <property type="match status" value="1"/>
</dbReference>
<keyword evidence="5" id="KW-0862">Zinc</keyword>
<comment type="catalytic activity">
    <reaction evidence="6">
        <text>ATP + H2O = ADP + phosphate + H(+)</text>
        <dbReference type="Rhea" id="RHEA:13065"/>
        <dbReference type="ChEBI" id="CHEBI:15377"/>
        <dbReference type="ChEBI" id="CHEBI:15378"/>
        <dbReference type="ChEBI" id="CHEBI:30616"/>
        <dbReference type="ChEBI" id="CHEBI:43474"/>
        <dbReference type="ChEBI" id="CHEBI:456216"/>
        <dbReference type="EC" id="3.6.4.13"/>
    </reaction>
</comment>
<name>A0A7S3XXC6_HETAK</name>
<dbReference type="Pfam" id="PF00270">
    <property type="entry name" value="DEAD"/>
    <property type="match status" value="1"/>
</dbReference>
<reference evidence="11" key="1">
    <citation type="submission" date="2021-01" db="EMBL/GenBank/DDBJ databases">
        <authorList>
            <person name="Corre E."/>
            <person name="Pelletier E."/>
            <person name="Niang G."/>
            <person name="Scheremetjew M."/>
            <person name="Finn R."/>
            <person name="Kale V."/>
            <person name="Holt S."/>
            <person name="Cochrane G."/>
            <person name="Meng A."/>
            <person name="Brown T."/>
            <person name="Cohen L."/>
        </authorList>
    </citation>
    <scope>NUCLEOTIDE SEQUENCE</scope>
    <source>
        <strain evidence="11">CCMP3107</strain>
    </source>
</reference>
<dbReference type="InterPro" id="IPR027417">
    <property type="entry name" value="P-loop_NTPase"/>
</dbReference>
<dbReference type="AlphaFoldDB" id="A0A7S3XXC6"/>
<keyword evidence="5" id="KW-0479">Metal-binding</keyword>
<evidence type="ECO:0000256" key="7">
    <source>
        <dbReference type="SAM" id="MobiDB-lite"/>
    </source>
</evidence>
<feature type="compositionally biased region" description="Low complexity" evidence="7">
    <location>
        <begin position="44"/>
        <end position="58"/>
    </location>
</feature>
<feature type="domain" description="CCHC-type" evidence="8">
    <location>
        <begin position="29"/>
        <end position="44"/>
    </location>
</feature>
<keyword evidence="5" id="KW-0863">Zinc-finger</keyword>
<dbReference type="SUPFAM" id="SSF52540">
    <property type="entry name" value="P-loop containing nucleoside triphosphate hydrolases"/>
    <property type="match status" value="2"/>
</dbReference>
<evidence type="ECO:0000256" key="1">
    <source>
        <dbReference type="ARBA" id="ARBA00022741"/>
    </source>
</evidence>
<dbReference type="InterPro" id="IPR001878">
    <property type="entry name" value="Znf_CCHC"/>
</dbReference>
<dbReference type="InterPro" id="IPR014001">
    <property type="entry name" value="Helicase_ATP-bd"/>
</dbReference>
<keyword evidence="4 6" id="KW-0694">RNA-binding</keyword>
<feature type="domain" description="Helicase ATP-binding" evidence="9">
    <location>
        <begin position="133"/>
        <end position="314"/>
    </location>
</feature>
<feature type="compositionally biased region" description="Basic residues" evidence="7">
    <location>
        <begin position="10"/>
        <end position="22"/>
    </location>
</feature>
<dbReference type="InterPro" id="IPR001650">
    <property type="entry name" value="Helicase_C-like"/>
</dbReference>
<dbReference type="PROSITE" id="PS51194">
    <property type="entry name" value="HELICASE_CTER"/>
    <property type="match status" value="1"/>
</dbReference>
<dbReference type="SMART" id="SM00487">
    <property type="entry name" value="DEXDc"/>
    <property type="match status" value="1"/>
</dbReference>
<feature type="domain" description="Helicase C-terminal" evidence="10">
    <location>
        <begin position="343"/>
        <end position="454"/>
    </location>
</feature>
<keyword evidence="6" id="KW-0347">Helicase</keyword>
<evidence type="ECO:0000259" key="10">
    <source>
        <dbReference type="PROSITE" id="PS51194"/>
    </source>
</evidence>
<comment type="similarity">
    <text evidence="6">Belongs to the DEAD box helicase family.</text>
</comment>
<dbReference type="PANTHER" id="PTHR24031">
    <property type="entry name" value="RNA HELICASE"/>
    <property type="match status" value="1"/>
</dbReference>
<dbReference type="InterPro" id="IPR011545">
    <property type="entry name" value="DEAD/DEAH_box_helicase_dom"/>
</dbReference>
<evidence type="ECO:0000256" key="5">
    <source>
        <dbReference type="PROSITE-ProRule" id="PRU00047"/>
    </source>
</evidence>
<dbReference type="Pfam" id="PF00271">
    <property type="entry name" value="Helicase_C"/>
    <property type="match status" value="1"/>
</dbReference>
<evidence type="ECO:0000256" key="3">
    <source>
        <dbReference type="ARBA" id="ARBA00022840"/>
    </source>
</evidence>
<evidence type="ECO:0000256" key="2">
    <source>
        <dbReference type="ARBA" id="ARBA00022801"/>
    </source>
</evidence>
<organism evidence="11">
    <name type="scientific">Heterosigma akashiwo</name>
    <name type="common">Chromophytic alga</name>
    <name type="synonym">Heterosigma carterae</name>
    <dbReference type="NCBI Taxonomy" id="2829"/>
    <lineage>
        <taxon>Eukaryota</taxon>
        <taxon>Sar</taxon>
        <taxon>Stramenopiles</taxon>
        <taxon>Ochrophyta</taxon>
        <taxon>Raphidophyceae</taxon>
        <taxon>Chattonellales</taxon>
        <taxon>Chattonellaceae</taxon>
        <taxon>Heterosigma</taxon>
    </lineage>
</organism>
<feature type="region of interest" description="Disordered" evidence="7">
    <location>
        <begin position="1"/>
        <end position="79"/>
    </location>
</feature>
<proteinExistence type="inferred from homology"/>
<dbReference type="EMBL" id="HBIU01029497">
    <property type="protein sequence ID" value="CAE0634866.1"/>
    <property type="molecule type" value="Transcribed_RNA"/>
</dbReference>
<sequence>MDDAAPASAKPRRSRGGRGRRKGAGDGACRSCGEKGHFARDCPSGGQKQQQSNSSAAQNGGGKEKASLPPPPPPQQQAVPMQIVNPNSRTSSTTLGQLTDVRFADAPLAVGTQRALAEVLGYERMTRVQAQTLPVSLQGKDVLAKAKTGTGKTLGFLLPAIERILAAPAAARRGRVSALVISPTRELAQQIAEEAKQLLKFHDLGLQVVFGGTKMTKDVSSFNRRTPDILVATPGRLLDHLENTPGFREACAGLQCLILDECDQLLDMGFRPSIVKILQHLPPKSGRQTLLFSATMPQDVQEMARFGLNPSYELVDCVGKEAGTHQQVPQTFLVCSVEDQLGELAQIIAEGRQVPGHKLIVFFTTARLTQFYAEVFNFMGVPVLEIHSRKSQGHRTKVSDQFRTGNGLVMFTSDVSARGMDYPDVTGVIQVIHMNQSIVHVVYVHLVMDRVQIV</sequence>
<dbReference type="SUPFAM" id="SSF57756">
    <property type="entry name" value="Retrovirus zinc finger-like domains"/>
    <property type="match status" value="1"/>
</dbReference>
<dbReference type="GO" id="GO:0003723">
    <property type="term" value="F:RNA binding"/>
    <property type="evidence" value="ECO:0007669"/>
    <property type="project" value="UniProtKB-UniRule"/>
</dbReference>
<keyword evidence="1 6" id="KW-0547">Nucleotide-binding</keyword>
<comment type="function">
    <text evidence="6">RNA helicase.</text>
</comment>
<evidence type="ECO:0000259" key="9">
    <source>
        <dbReference type="PROSITE" id="PS51192"/>
    </source>
</evidence>
<dbReference type="CDD" id="cd17964">
    <property type="entry name" value="DEADc_MSS116"/>
    <property type="match status" value="1"/>
</dbReference>
<protein>
    <recommendedName>
        <fullName evidence="6">ATP-dependent RNA helicase</fullName>
        <ecNumber evidence="6">3.6.4.13</ecNumber>
    </recommendedName>
</protein>
<dbReference type="Gene3D" id="3.40.50.300">
    <property type="entry name" value="P-loop containing nucleotide triphosphate hydrolases"/>
    <property type="match status" value="2"/>
</dbReference>
<accession>A0A7S3XXC6</accession>
<dbReference type="GO" id="GO:0016787">
    <property type="term" value="F:hydrolase activity"/>
    <property type="evidence" value="ECO:0007669"/>
    <property type="project" value="UniProtKB-KW"/>
</dbReference>
<dbReference type="GO" id="GO:0005524">
    <property type="term" value="F:ATP binding"/>
    <property type="evidence" value="ECO:0007669"/>
    <property type="project" value="UniProtKB-UniRule"/>
</dbReference>
<dbReference type="PROSITE" id="PS51192">
    <property type="entry name" value="HELICASE_ATP_BIND_1"/>
    <property type="match status" value="1"/>
</dbReference>
<dbReference type="SMART" id="SM00343">
    <property type="entry name" value="ZnF_C2HC"/>
    <property type="match status" value="1"/>
</dbReference>